<dbReference type="EMBL" id="ML735692">
    <property type="protein sequence ID" value="KAE8422731.1"/>
    <property type="molecule type" value="Genomic_DNA"/>
</dbReference>
<protein>
    <submittedName>
        <fullName evidence="3">Uncharacterized protein</fullName>
    </submittedName>
</protein>
<reference evidence="3 4" key="1">
    <citation type="submission" date="2019-04" db="EMBL/GenBank/DDBJ databases">
        <authorList>
            <consortium name="DOE Joint Genome Institute"/>
            <person name="Mondo S."/>
            <person name="Kjaerbolling I."/>
            <person name="Vesth T."/>
            <person name="Frisvad J.C."/>
            <person name="Nybo J.L."/>
            <person name="Theobald S."/>
            <person name="Kildgaard S."/>
            <person name="Isbrandt T."/>
            <person name="Kuo A."/>
            <person name="Sato A."/>
            <person name="Lyhne E.K."/>
            <person name="Kogle M.E."/>
            <person name="Wiebenga A."/>
            <person name="Kun R.S."/>
            <person name="Lubbers R.J."/>
            <person name="Makela M.R."/>
            <person name="Barry K."/>
            <person name="Chovatia M."/>
            <person name="Clum A."/>
            <person name="Daum C."/>
            <person name="Haridas S."/>
            <person name="He G."/>
            <person name="LaButti K."/>
            <person name="Lipzen A."/>
            <person name="Riley R."/>
            <person name="Salamov A."/>
            <person name="Simmons B.A."/>
            <person name="Magnuson J.K."/>
            <person name="Henrissat B."/>
            <person name="Mortensen U.H."/>
            <person name="Larsen T.O."/>
            <person name="Devries R.P."/>
            <person name="Grigoriev I.V."/>
            <person name="Machida M."/>
            <person name="Baker S.E."/>
            <person name="Andersen M.R."/>
            <person name="Cantor M.N."/>
            <person name="Hua S.X."/>
        </authorList>
    </citation>
    <scope>NUCLEOTIDE SEQUENCE [LARGE SCALE GENOMIC DNA]</scope>
    <source>
        <strain evidence="3 4">CBS 117616</strain>
    </source>
</reference>
<evidence type="ECO:0000313" key="3">
    <source>
        <dbReference type="EMBL" id="KAE8422731.1"/>
    </source>
</evidence>
<name>A0ABQ6X3M7_9EURO</name>
<keyword evidence="4" id="KW-1185">Reference proteome</keyword>
<feature type="chain" id="PRO_5045676822" evidence="2">
    <location>
        <begin position="19"/>
        <end position="70"/>
    </location>
</feature>
<feature type="region of interest" description="Disordered" evidence="1">
    <location>
        <begin position="31"/>
        <end position="70"/>
    </location>
</feature>
<sequence length="70" mass="7558">MRALFIILSLGYTVSRHAWVDASQGWISGSQIRPSKGDDKTGPSLSQSDPGSLYSRMGVKDEARTNSCPS</sequence>
<gene>
    <name evidence="3" type="ORF">BDV36DRAFT_244527</name>
</gene>
<dbReference type="Proteomes" id="UP000325395">
    <property type="component" value="Unassembled WGS sequence"/>
</dbReference>
<proteinExistence type="predicted"/>
<keyword evidence="2" id="KW-0732">Signal</keyword>
<evidence type="ECO:0000256" key="1">
    <source>
        <dbReference type="SAM" id="MobiDB-lite"/>
    </source>
</evidence>
<evidence type="ECO:0000313" key="4">
    <source>
        <dbReference type="Proteomes" id="UP000325395"/>
    </source>
</evidence>
<organism evidence="3 4">
    <name type="scientific">Aspergillus pseudocaelatus</name>
    <dbReference type="NCBI Taxonomy" id="1825620"/>
    <lineage>
        <taxon>Eukaryota</taxon>
        <taxon>Fungi</taxon>
        <taxon>Dikarya</taxon>
        <taxon>Ascomycota</taxon>
        <taxon>Pezizomycotina</taxon>
        <taxon>Eurotiomycetes</taxon>
        <taxon>Eurotiomycetidae</taxon>
        <taxon>Eurotiales</taxon>
        <taxon>Aspergillaceae</taxon>
        <taxon>Aspergillus</taxon>
        <taxon>Aspergillus subgen. Circumdati</taxon>
    </lineage>
</organism>
<evidence type="ECO:0000256" key="2">
    <source>
        <dbReference type="SAM" id="SignalP"/>
    </source>
</evidence>
<feature type="signal peptide" evidence="2">
    <location>
        <begin position="1"/>
        <end position="18"/>
    </location>
</feature>
<accession>A0ABQ6X3M7</accession>